<feature type="transmembrane region" description="Helical" evidence="5">
    <location>
        <begin position="230"/>
        <end position="248"/>
    </location>
</feature>
<dbReference type="Pfam" id="PF07690">
    <property type="entry name" value="MFS_1"/>
    <property type="match status" value="1"/>
</dbReference>
<comment type="caution">
    <text evidence="7">The sequence shown here is derived from an EMBL/GenBank/DDBJ whole genome shotgun (WGS) entry which is preliminary data.</text>
</comment>
<dbReference type="RefSeq" id="WP_149689303.1">
    <property type="nucleotide sequence ID" value="NZ_SDPQ02000002.1"/>
</dbReference>
<evidence type="ECO:0000259" key="6">
    <source>
        <dbReference type="PROSITE" id="PS50850"/>
    </source>
</evidence>
<keyword evidence="8" id="KW-1185">Reference proteome</keyword>
<dbReference type="OrthoDB" id="9778875at2"/>
<dbReference type="GO" id="GO:0005886">
    <property type="term" value="C:plasma membrane"/>
    <property type="evidence" value="ECO:0007669"/>
    <property type="project" value="UniProtKB-SubCell"/>
</dbReference>
<dbReference type="InterPro" id="IPR020846">
    <property type="entry name" value="MFS_dom"/>
</dbReference>
<proteinExistence type="predicted"/>
<evidence type="ECO:0000256" key="1">
    <source>
        <dbReference type="ARBA" id="ARBA00004651"/>
    </source>
</evidence>
<comment type="subcellular location">
    <subcellularLocation>
        <location evidence="1">Cell membrane</location>
        <topology evidence="1">Multi-pass membrane protein</topology>
    </subcellularLocation>
</comment>
<feature type="transmembrane region" description="Helical" evidence="5">
    <location>
        <begin position="169"/>
        <end position="187"/>
    </location>
</feature>
<feature type="transmembrane region" description="Helical" evidence="5">
    <location>
        <begin position="353"/>
        <end position="378"/>
    </location>
</feature>
<dbReference type="AlphaFoldDB" id="A0A5M4FF54"/>
<evidence type="ECO:0000313" key="7">
    <source>
        <dbReference type="EMBL" id="KAA1397858.1"/>
    </source>
</evidence>
<keyword evidence="2 5" id="KW-0812">Transmembrane</keyword>
<dbReference type="Proteomes" id="UP000380867">
    <property type="component" value="Unassembled WGS sequence"/>
</dbReference>
<dbReference type="InterPro" id="IPR011701">
    <property type="entry name" value="MFS"/>
</dbReference>
<feature type="transmembrane region" description="Helical" evidence="5">
    <location>
        <begin position="18"/>
        <end position="44"/>
    </location>
</feature>
<gene>
    <name evidence="7" type="ORF">ESP70_010980</name>
</gene>
<reference evidence="7" key="1">
    <citation type="submission" date="2019-09" db="EMBL/GenBank/DDBJ databases">
        <authorList>
            <person name="Li J."/>
        </authorList>
    </citation>
    <scope>NUCLEOTIDE SEQUENCE [LARGE SCALE GENOMIC DNA]</scope>
    <source>
        <strain evidence="7">JCM 14732</strain>
    </source>
</reference>
<feature type="transmembrane region" description="Helical" evidence="5">
    <location>
        <begin position="424"/>
        <end position="445"/>
    </location>
</feature>
<keyword evidence="4 5" id="KW-0472">Membrane</keyword>
<name>A0A5M4FF54_9ACTN</name>
<dbReference type="EMBL" id="SDPQ02000002">
    <property type="protein sequence ID" value="KAA1397858.1"/>
    <property type="molecule type" value="Genomic_DNA"/>
</dbReference>
<dbReference type="SUPFAM" id="SSF103473">
    <property type="entry name" value="MFS general substrate transporter"/>
    <property type="match status" value="1"/>
</dbReference>
<feature type="transmembrane region" description="Helical" evidence="5">
    <location>
        <begin position="328"/>
        <end position="347"/>
    </location>
</feature>
<feature type="domain" description="Major facilitator superfamily (MFS) profile" evidence="6">
    <location>
        <begin position="18"/>
        <end position="447"/>
    </location>
</feature>
<evidence type="ECO:0000256" key="3">
    <source>
        <dbReference type="ARBA" id="ARBA00022989"/>
    </source>
</evidence>
<dbReference type="GO" id="GO:0022857">
    <property type="term" value="F:transmembrane transporter activity"/>
    <property type="evidence" value="ECO:0007669"/>
    <property type="project" value="InterPro"/>
</dbReference>
<protein>
    <submittedName>
        <fullName evidence="7">MFS transporter</fullName>
    </submittedName>
</protein>
<organism evidence="7 8">
    <name type="scientific">Aeromicrobium ginsengisoli</name>
    <dbReference type="NCBI Taxonomy" id="363867"/>
    <lineage>
        <taxon>Bacteria</taxon>
        <taxon>Bacillati</taxon>
        <taxon>Actinomycetota</taxon>
        <taxon>Actinomycetes</taxon>
        <taxon>Propionibacteriales</taxon>
        <taxon>Nocardioidaceae</taxon>
        <taxon>Aeromicrobium</taxon>
    </lineage>
</organism>
<dbReference type="PROSITE" id="PS50850">
    <property type="entry name" value="MFS"/>
    <property type="match status" value="1"/>
</dbReference>
<feature type="transmembrane region" description="Helical" evidence="5">
    <location>
        <begin position="398"/>
        <end position="418"/>
    </location>
</feature>
<sequence>MTALAPTERLWLGPYGRVVAGIFSLAFLVAFESLAVATVMPVVADELDGLGLYALSFAAPSAVAVVSMTIAGPLMDRRGPGLALRAGVGIFSAGLLVAGLAPTMAVFLVGRSVQGLGMGFVGVGLYVVIAKVFPDHMRARVWTVMTSAWVLPALVGPVIAGLIADHLGWRWVFLSVPLVAVASLLLIWQALSRLDGDPGVTADRRRLWWATLSAGGILAVSLAGQRAVPWWPVLLVIALALIGAYAPRLLPIGTWRGRRGLPSVIATRSLLSAGFFGAETYVPLSLVEHRGLEVSQAGLLLTSAAVLWFSGSWIAANVPALSSKLLRVRLGAVCVLIGTGAGFLTLADTVPVLVIAATWSIGGLGMGMAASTLGVLLLDHSGPGEQGVNSAAMQTSDAVVQSLVLAVGSVVFAVMLGIDELTGYVLVFALAAATAALAVAVTARLES</sequence>
<accession>A0A5M4FF54</accession>
<dbReference type="PANTHER" id="PTHR23501">
    <property type="entry name" value="MAJOR FACILITATOR SUPERFAMILY"/>
    <property type="match status" value="1"/>
</dbReference>
<evidence type="ECO:0000313" key="8">
    <source>
        <dbReference type="Proteomes" id="UP000380867"/>
    </source>
</evidence>
<feature type="transmembrane region" description="Helical" evidence="5">
    <location>
        <begin position="82"/>
        <end position="109"/>
    </location>
</feature>
<feature type="transmembrane region" description="Helical" evidence="5">
    <location>
        <begin position="50"/>
        <end position="70"/>
    </location>
</feature>
<dbReference type="PANTHER" id="PTHR23501:SF154">
    <property type="entry name" value="MULTIDRUG-EFFLUX TRANSPORTER RV1634-RELATED"/>
    <property type="match status" value="1"/>
</dbReference>
<feature type="transmembrane region" description="Helical" evidence="5">
    <location>
        <begin position="207"/>
        <end position="224"/>
    </location>
</feature>
<keyword evidence="3 5" id="KW-1133">Transmembrane helix</keyword>
<evidence type="ECO:0000256" key="2">
    <source>
        <dbReference type="ARBA" id="ARBA00022692"/>
    </source>
</evidence>
<dbReference type="InterPro" id="IPR036259">
    <property type="entry name" value="MFS_trans_sf"/>
</dbReference>
<feature type="transmembrane region" description="Helical" evidence="5">
    <location>
        <begin position="115"/>
        <end position="134"/>
    </location>
</feature>
<feature type="transmembrane region" description="Helical" evidence="5">
    <location>
        <begin position="141"/>
        <end position="163"/>
    </location>
</feature>
<feature type="transmembrane region" description="Helical" evidence="5">
    <location>
        <begin position="298"/>
        <end position="316"/>
    </location>
</feature>
<dbReference type="Gene3D" id="1.20.1250.20">
    <property type="entry name" value="MFS general substrate transporter like domains"/>
    <property type="match status" value="1"/>
</dbReference>
<evidence type="ECO:0000256" key="4">
    <source>
        <dbReference type="ARBA" id="ARBA00023136"/>
    </source>
</evidence>
<evidence type="ECO:0000256" key="5">
    <source>
        <dbReference type="SAM" id="Phobius"/>
    </source>
</evidence>